<keyword evidence="3" id="KW-0540">Nuclease</keyword>
<organism evidence="3 4">
    <name type="scientific">Streptomyces antimycoticus</name>
    <dbReference type="NCBI Taxonomy" id="68175"/>
    <lineage>
        <taxon>Bacteria</taxon>
        <taxon>Bacillati</taxon>
        <taxon>Actinomycetota</taxon>
        <taxon>Actinomycetes</taxon>
        <taxon>Kitasatosporales</taxon>
        <taxon>Streptomycetaceae</taxon>
        <taxon>Streptomyces</taxon>
        <taxon>Streptomyces violaceusniger group</taxon>
    </lineage>
</organism>
<name>A0A499UDV9_9ACTN</name>
<dbReference type="PROSITE" id="PS51318">
    <property type="entry name" value="TAT"/>
    <property type="match status" value="1"/>
</dbReference>
<evidence type="ECO:0000256" key="1">
    <source>
        <dbReference type="SAM" id="SignalP"/>
    </source>
</evidence>
<sequence length="306" mass="34109">MWDKSRFTRRAGLKAALATAIAAPLASAALPAPSAWGVESQSPQLQVMTYNLEGQGTTGPKWSKRRPVSKAMLRQAQPHVVGTQEGATYRQVSQVGRDLGENYRWLGEGAEGGRNGTINAIFYDVRRLQVVDHHTFWLSGDPHTVGSNTWGGQHVRTATWILFKDKHDGGRKFYVLNTHFDNGPQSQDVRLKSAALIGDWISNRPPSRPFLVTGDFNSVAHDNRVYTRLLNRGGLVDTWDTAATRANAYGTHCGHRQKPLVPNGDRIDWILSDPMVTTDHTETNIFTKNNLRPSDHLAVQAWVRLR</sequence>
<gene>
    <name evidence="3" type="ORF">SSPO_020610</name>
</gene>
<proteinExistence type="predicted"/>
<dbReference type="Proteomes" id="UP000463951">
    <property type="component" value="Chromosome"/>
</dbReference>
<dbReference type="AlphaFoldDB" id="A0A499UDV9"/>
<feature type="signal peptide" evidence="1">
    <location>
        <begin position="1"/>
        <end position="28"/>
    </location>
</feature>
<dbReference type="Gene3D" id="3.60.10.10">
    <property type="entry name" value="Endonuclease/exonuclease/phosphatase"/>
    <property type="match status" value="1"/>
</dbReference>
<dbReference type="PANTHER" id="PTHR12121:SF36">
    <property type="entry name" value="ENDONUCLEASE_EXONUCLEASE_PHOSPHATASE DOMAIN-CONTAINING PROTEIN"/>
    <property type="match status" value="1"/>
</dbReference>
<reference evidence="3 4" key="1">
    <citation type="journal article" date="2020" name="Int. J. Syst. Evol. Microbiol.">
        <title>Reclassification of Streptomyces castelarensis and Streptomyces sporoclivatus as later heterotypic synonyms of Streptomyces antimycoticus.</title>
        <authorList>
            <person name="Komaki H."/>
            <person name="Tamura T."/>
        </authorList>
    </citation>
    <scope>NUCLEOTIDE SEQUENCE [LARGE SCALE GENOMIC DNA]</scope>
    <source>
        <strain evidence="3 4">NBRC 100767</strain>
    </source>
</reference>
<dbReference type="Pfam" id="PF03372">
    <property type="entry name" value="Exo_endo_phos"/>
    <property type="match status" value="1"/>
</dbReference>
<dbReference type="InterPro" id="IPR050410">
    <property type="entry name" value="CCR4/nocturin_mRNA_transcr"/>
</dbReference>
<protein>
    <submittedName>
        <fullName evidence="3">Endonuclease</fullName>
    </submittedName>
</protein>
<accession>A0A499UDV9</accession>
<dbReference type="PANTHER" id="PTHR12121">
    <property type="entry name" value="CARBON CATABOLITE REPRESSOR PROTEIN 4"/>
    <property type="match status" value="1"/>
</dbReference>
<dbReference type="CDD" id="cd09083">
    <property type="entry name" value="EEP-1"/>
    <property type="match status" value="1"/>
</dbReference>
<feature type="chain" id="PRO_5029472278" evidence="1">
    <location>
        <begin position="29"/>
        <end position="306"/>
    </location>
</feature>
<dbReference type="InterPro" id="IPR006311">
    <property type="entry name" value="TAT_signal"/>
</dbReference>
<dbReference type="EMBL" id="AP019620">
    <property type="protein sequence ID" value="BBJ39343.1"/>
    <property type="molecule type" value="Genomic_DNA"/>
</dbReference>
<dbReference type="InterPro" id="IPR036691">
    <property type="entry name" value="Endo/exonu/phosph_ase_sf"/>
</dbReference>
<keyword evidence="3" id="KW-0255">Endonuclease</keyword>
<keyword evidence="3" id="KW-0378">Hydrolase</keyword>
<dbReference type="GO" id="GO:0004519">
    <property type="term" value="F:endonuclease activity"/>
    <property type="evidence" value="ECO:0007669"/>
    <property type="project" value="UniProtKB-KW"/>
</dbReference>
<dbReference type="SUPFAM" id="SSF56219">
    <property type="entry name" value="DNase I-like"/>
    <property type="match status" value="1"/>
</dbReference>
<feature type="domain" description="Endonuclease/exonuclease/phosphatase" evidence="2">
    <location>
        <begin position="48"/>
        <end position="296"/>
    </location>
</feature>
<evidence type="ECO:0000313" key="4">
    <source>
        <dbReference type="Proteomes" id="UP000463951"/>
    </source>
</evidence>
<evidence type="ECO:0000259" key="2">
    <source>
        <dbReference type="Pfam" id="PF03372"/>
    </source>
</evidence>
<dbReference type="InterPro" id="IPR005135">
    <property type="entry name" value="Endo/exonuclease/phosphatase"/>
</dbReference>
<dbReference type="GO" id="GO:0000175">
    <property type="term" value="F:3'-5'-RNA exonuclease activity"/>
    <property type="evidence" value="ECO:0007669"/>
    <property type="project" value="TreeGrafter"/>
</dbReference>
<evidence type="ECO:0000313" key="3">
    <source>
        <dbReference type="EMBL" id="BBJ39343.1"/>
    </source>
</evidence>
<keyword evidence="1" id="KW-0732">Signal</keyword>